<keyword evidence="11" id="KW-1185">Reference proteome</keyword>
<evidence type="ECO:0000313" key="11">
    <source>
        <dbReference type="Proteomes" id="UP000218164"/>
    </source>
</evidence>
<dbReference type="EC" id="2.3.1.8" evidence="4"/>
<proteinExistence type="inferred from homology"/>
<dbReference type="InterPro" id="IPR042113">
    <property type="entry name" value="P_AcTrfase_dom1"/>
</dbReference>
<evidence type="ECO:0000259" key="9">
    <source>
        <dbReference type="Pfam" id="PF01515"/>
    </source>
</evidence>
<dbReference type="PIRSF" id="PIRSF000428">
    <property type="entry name" value="P_Ac_trans"/>
    <property type="match status" value="1"/>
</dbReference>
<dbReference type="AlphaFoldDB" id="A0A2A2HX53"/>
<evidence type="ECO:0000256" key="2">
    <source>
        <dbReference type="ARBA" id="ARBA00004989"/>
    </source>
</evidence>
<dbReference type="Gene3D" id="3.40.50.10750">
    <property type="entry name" value="Isocitrate/Isopropylmalate dehydrogenase-like"/>
    <property type="match status" value="1"/>
</dbReference>
<comment type="caution">
    <text evidence="10">The sequence shown here is derived from an EMBL/GenBank/DDBJ whole genome shotgun (WGS) entry which is preliminary data.</text>
</comment>
<comment type="pathway">
    <text evidence="2">Metabolic intermediate biosynthesis; acetyl-CoA biosynthesis; acetyl-CoA from acetate: step 2/2.</text>
</comment>
<keyword evidence="7" id="KW-0012">Acyltransferase</keyword>
<accession>A0A2A2HX53</accession>
<comment type="similarity">
    <text evidence="3">Belongs to the phosphate acetyltransferase and butyryltransferase family.</text>
</comment>
<dbReference type="InterPro" id="IPR042112">
    <property type="entry name" value="P_AcTrfase_dom2"/>
</dbReference>
<dbReference type="NCBIfam" id="TIGR00651">
    <property type="entry name" value="pta"/>
    <property type="match status" value="1"/>
</dbReference>
<dbReference type="Gene3D" id="3.40.50.10950">
    <property type="match status" value="1"/>
</dbReference>
<name>A0A2A2HX53_9EURY</name>
<dbReference type="InterPro" id="IPR050500">
    <property type="entry name" value="Phos_Acetyltrans/Butyryltrans"/>
</dbReference>
<dbReference type="PANTHER" id="PTHR43356">
    <property type="entry name" value="PHOSPHATE ACETYLTRANSFERASE"/>
    <property type="match status" value="1"/>
</dbReference>
<sequence>MVTFLEKISERAKKLDKTIALPETEDIRTLQAAAKILERGIAKVVLVGKEEDIKALAGNLDLSKARIVNPETYERKDEYVQAFHELRKHKGVTLESAAEIMKDYVYFAVMMAKLGEVDGVVSGAAHSSSDTLRPAVQIVKTAPGAALASAFFIIAVPDCEYGSDGTFLFADSGMVEMPSVEDVANIAVISAKTFELLVQDTPYVAMLSYSTKGSAHSKLTEATVAATKLAQELAPDIAIDGELQVDAAIVPKVAASKAPGSPVAGKANVFIYPDLNAGNIAYKIAQRLAKAEAYGPITQGLAKPINDLSRGCSDEDIVGAVAITCVQAAAQDNK</sequence>
<dbReference type="EMBL" id="LMVP01000046">
    <property type="protein sequence ID" value="PAV13876.1"/>
    <property type="molecule type" value="Genomic_DNA"/>
</dbReference>
<evidence type="ECO:0000256" key="8">
    <source>
        <dbReference type="ARBA" id="ARBA00031108"/>
    </source>
</evidence>
<evidence type="ECO:0000256" key="7">
    <source>
        <dbReference type="ARBA" id="ARBA00023315"/>
    </source>
</evidence>
<evidence type="ECO:0000256" key="4">
    <source>
        <dbReference type="ARBA" id="ARBA00012707"/>
    </source>
</evidence>
<comment type="catalytic activity">
    <reaction evidence="1">
        <text>acetyl-CoA + phosphate = acetyl phosphate + CoA</text>
        <dbReference type="Rhea" id="RHEA:19521"/>
        <dbReference type="ChEBI" id="CHEBI:22191"/>
        <dbReference type="ChEBI" id="CHEBI:43474"/>
        <dbReference type="ChEBI" id="CHEBI:57287"/>
        <dbReference type="ChEBI" id="CHEBI:57288"/>
        <dbReference type="EC" id="2.3.1.8"/>
    </reaction>
</comment>
<dbReference type="InterPro" id="IPR002505">
    <property type="entry name" value="PTA_PTB"/>
</dbReference>
<dbReference type="SUPFAM" id="SSF53659">
    <property type="entry name" value="Isocitrate/Isopropylmalate dehydrogenase-like"/>
    <property type="match status" value="1"/>
</dbReference>
<evidence type="ECO:0000256" key="6">
    <source>
        <dbReference type="ARBA" id="ARBA00022679"/>
    </source>
</evidence>
<evidence type="ECO:0000256" key="5">
    <source>
        <dbReference type="ARBA" id="ARBA00021528"/>
    </source>
</evidence>
<dbReference type="InterPro" id="IPR004614">
    <property type="entry name" value="P_AcTrfase"/>
</dbReference>
<dbReference type="NCBIfam" id="NF007233">
    <property type="entry name" value="PRK09653.1"/>
    <property type="match status" value="1"/>
</dbReference>
<dbReference type="GO" id="GO:0008959">
    <property type="term" value="F:phosphate acetyltransferase activity"/>
    <property type="evidence" value="ECO:0007669"/>
    <property type="project" value="UniProtKB-EC"/>
</dbReference>
<dbReference type="RefSeq" id="WP_095643309.1">
    <property type="nucleotide sequence ID" value="NZ_LMVP01000046.1"/>
</dbReference>
<dbReference type="PANTHER" id="PTHR43356:SF3">
    <property type="entry name" value="PHOSPHATE ACETYLTRANSFERASE"/>
    <property type="match status" value="1"/>
</dbReference>
<keyword evidence="6" id="KW-0808">Transferase</keyword>
<evidence type="ECO:0000256" key="3">
    <source>
        <dbReference type="ARBA" id="ARBA00005656"/>
    </source>
</evidence>
<dbReference type="Proteomes" id="UP000218164">
    <property type="component" value="Unassembled WGS sequence"/>
</dbReference>
<dbReference type="InterPro" id="IPR012147">
    <property type="entry name" value="P_Ac_Bu_trans"/>
</dbReference>
<feature type="domain" description="Phosphate acetyl/butaryl transferase" evidence="9">
    <location>
        <begin position="4"/>
        <end position="325"/>
    </location>
</feature>
<organism evidence="10 11">
    <name type="scientific">Methanosarcina spelaei</name>
    <dbReference type="NCBI Taxonomy" id="1036679"/>
    <lineage>
        <taxon>Archaea</taxon>
        <taxon>Methanobacteriati</taxon>
        <taxon>Methanobacteriota</taxon>
        <taxon>Stenosarchaea group</taxon>
        <taxon>Methanomicrobia</taxon>
        <taxon>Methanosarcinales</taxon>
        <taxon>Methanosarcinaceae</taxon>
        <taxon>Methanosarcina</taxon>
    </lineage>
</organism>
<dbReference type="OrthoDB" id="45556at2157"/>
<evidence type="ECO:0000313" key="10">
    <source>
        <dbReference type="EMBL" id="PAV13876.1"/>
    </source>
</evidence>
<protein>
    <recommendedName>
        <fullName evidence="5">Phosphate acetyltransferase</fullName>
        <ecNumber evidence="4">2.3.1.8</ecNumber>
    </recommendedName>
    <alternativeName>
        <fullName evidence="8">Phosphotransacetylase</fullName>
    </alternativeName>
</protein>
<reference evidence="10 11" key="1">
    <citation type="journal article" date="2017" name="BMC Genomics">
        <title>Genomic analysis of methanogenic archaea reveals a shift towards energy conservation.</title>
        <authorList>
            <person name="Gilmore S.P."/>
            <person name="Henske J.K."/>
            <person name="Sexton J.A."/>
            <person name="Solomon K.V."/>
            <person name="Seppala S."/>
            <person name="Yoo J.I."/>
            <person name="Huyett L.M."/>
            <person name="Pressman A."/>
            <person name="Cogan J.Z."/>
            <person name="Kivenson V."/>
            <person name="Peng X."/>
            <person name="Tan Y."/>
            <person name="Valentine D.L."/>
            <person name="O'Malley M.A."/>
        </authorList>
    </citation>
    <scope>NUCLEOTIDE SEQUENCE [LARGE SCALE GENOMIC DNA]</scope>
    <source>
        <strain evidence="10 11">MC-15</strain>
    </source>
</reference>
<gene>
    <name evidence="10" type="ORF">ASJ81_03095</name>
</gene>
<dbReference type="Pfam" id="PF01515">
    <property type="entry name" value="PTA_PTB"/>
    <property type="match status" value="1"/>
</dbReference>
<evidence type="ECO:0000256" key="1">
    <source>
        <dbReference type="ARBA" id="ARBA00000705"/>
    </source>
</evidence>